<dbReference type="OrthoDB" id="420076at2759"/>
<keyword evidence="2" id="KW-0378">Hydrolase</keyword>
<dbReference type="SUPFAM" id="SSF81606">
    <property type="entry name" value="PP2C-like"/>
    <property type="match status" value="1"/>
</dbReference>
<gene>
    <name evidence="2" type="primary">PDP1_2</name>
    <name evidence="2" type="ORF">OS493_015643</name>
</gene>
<accession>A0A9W9YPD8</accession>
<dbReference type="PANTHER" id="PTHR13832:SF792">
    <property type="entry name" value="GM14286P"/>
    <property type="match status" value="1"/>
</dbReference>
<dbReference type="GO" id="GO:0005739">
    <property type="term" value="C:mitochondrion"/>
    <property type="evidence" value="ECO:0007669"/>
    <property type="project" value="TreeGrafter"/>
</dbReference>
<dbReference type="InterPro" id="IPR001932">
    <property type="entry name" value="PPM-type_phosphatase-like_dom"/>
</dbReference>
<evidence type="ECO:0000313" key="2">
    <source>
        <dbReference type="EMBL" id="KAJ7360539.1"/>
    </source>
</evidence>
<dbReference type="Proteomes" id="UP001163046">
    <property type="component" value="Unassembled WGS sequence"/>
</dbReference>
<evidence type="ECO:0000259" key="1">
    <source>
        <dbReference type="PROSITE" id="PS51746"/>
    </source>
</evidence>
<evidence type="ECO:0000313" key="3">
    <source>
        <dbReference type="Proteomes" id="UP001163046"/>
    </source>
</evidence>
<proteinExistence type="predicted"/>
<protein>
    <submittedName>
        <fullName evidence="2">[Pyruvate dehydrogenase [acetyl-transferring]]-phosphatase 1, mitochondrial</fullName>
        <ecNumber evidence="2">3.1.3.43</ecNumber>
    </submittedName>
</protein>
<keyword evidence="3" id="KW-1185">Reference proteome</keyword>
<dbReference type="InterPro" id="IPR036457">
    <property type="entry name" value="PPM-type-like_dom_sf"/>
</dbReference>
<dbReference type="PANTHER" id="PTHR13832">
    <property type="entry name" value="PROTEIN PHOSPHATASE 2C"/>
    <property type="match status" value="1"/>
</dbReference>
<organism evidence="2 3">
    <name type="scientific">Desmophyllum pertusum</name>
    <dbReference type="NCBI Taxonomy" id="174260"/>
    <lineage>
        <taxon>Eukaryota</taxon>
        <taxon>Metazoa</taxon>
        <taxon>Cnidaria</taxon>
        <taxon>Anthozoa</taxon>
        <taxon>Hexacorallia</taxon>
        <taxon>Scleractinia</taxon>
        <taxon>Caryophylliina</taxon>
        <taxon>Caryophylliidae</taxon>
        <taxon>Desmophyllum</taxon>
    </lineage>
</organism>
<dbReference type="GO" id="GO:0004741">
    <property type="term" value="F:[pyruvate dehydrogenase (acetyl-transferring)]-phosphatase activity"/>
    <property type="evidence" value="ECO:0007669"/>
    <property type="project" value="UniProtKB-EC"/>
</dbReference>
<dbReference type="SMART" id="SM00332">
    <property type="entry name" value="PP2Cc"/>
    <property type="match status" value="1"/>
</dbReference>
<dbReference type="InterPro" id="IPR015655">
    <property type="entry name" value="PP2C"/>
</dbReference>
<feature type="domain" description="PPM-type phosphatase" evidence="1">
    <location>
        <begin position="144"/>
        <end position="555"/>
    </location>
</feature>
<dbReference type="Gene3D" id="3.60.40.10">
    <property type="entry name" value="PPM-type phosphatase domain"/>
    <property type="match status" value="1"/>
</dbReference>
<dbReference type="AlphaFoldDB" id="A0A9W9YPD8"/>
<dbReference type="EMBL" id="MU827309">
    <property type="protein sequence ID" value="KAJ7360539.1"/>
    <property type="molecule type" value="Genomic_DNA"/>
</dbReference>
<dbReference type="CDD" id="cd00143">
    <property type="entry name" value="PP2Cc"/>
    <property type="match status" value="1"/>
</dbReference>
<reference evidence="2" key="1">
    <citation type="submission" date="2023-01" db="EMBL/GenBank/DDBJ databases">
        <title>Genome assembly of the deep-sea coral Lophelia pertusa.</title>
        <authorList>
            <person name="Herrera S."/>
            <person name="Cordes E."/>
        </authorList>
    </citation>
    <scope>NUCLEOTIDE SEQUENCE</scope>
    <source>
        <strain evidence="2">USNM1676648</strain>
        <tissue evidence="2">Polyp</tissue>
    </source>
</reference>
<dbReference type="PROSITE" id="PS51746">
    <property type="entry name" value="PPM_2"/>
    <property type="match status" value="1"/>
</dbReference>
<name>A0A9W9YPD8_9CNID</name>
<sequence>MAKWIKSLLQDLTKMLTIKMPGSSSARVSKALQLCTNRSRVVQRGKFSNFNKSFAGRNYTEGRERKLNAFWNQRIPTLAYRGFANFRGNLAVLQSFSSTRARARSGLFEMNIRNSYKEPWMMSDEEVMDVITKNECIGKLQSGIVSKFESNLLPSNNPTEDRRFVTRLLHDRDALLFGVLDGHGGDSCAHSVSQRLSDYIGAALLPNEILLGSTMKNYLCAKHFLVSNAPDKYNYREDPVCYENLKGYFMELRRVQKRLRGSDSVAPTLAHLQETHGRQTAVAEAKEEQVFHTMAALSKAYLRLDDDLSHEALSQGEDKEANEHKFKSAVSGACALVVYIKGSELTVANCGDCRAVLGVQSEDGQWSALQLSTDHTARNPSEVQRILSEHPVEEASTCLKHERLLGRLAPLRAFGDATFKWSKKKQDKVFHERGLKSLSDAKEFHTPPYLTAEPEVTSYQLQRSDKFLILGSDGLWDMLSNEEAVDFVRDNLQRHNPGYNITYQEQKTACENSASRLIKEALGGEDHVAVSTSLSIPYPDVRNYRDDITVTVVHFDWSNVAAE</sequence>
<dbReference type="Pfam" id="PF00481">
    <property type="entry name" value="PP2C"/>
    <property type="match status" value="1"/>
</dbReference>
<dbReference type="EC" id="3.1.3.43" evidence="2"/>
<comment type="caution">
    <text evidence="2">The sequence shown here is derived from an EMBL/GenBank/DDBJ whole genome shotgun (WGS) entry which is preliminary data.</text>
</comment>